<dbReference type="InterPro" id="IPR029068">
    <property type="entry name" value="Glyas_Bleomycin-R_OHBP_Dase"/>
</dbReference>
<comment type="caution">
    <text evidence="3">The sequence shown here is derived from an EMBL/GenBank/DDBJ whole genome shotgun (WGS) entry which is preliminary data.</text>
</comment>
<dbReference type="InterPro" id="IPR004360">
    <property type="entry name" value="Glyas_Fos-R_dOase_dom"/>
</dbReference>
<accession>A0A4Q5J449</accession>
<name>A0A4Q5J449_9ACTN</name>
<feature type="domain" description="Glyoxalase/fosfomycin resistance/dioxygenase" evidence="2">
    <location>
        <begin position="16"/>
        <end position="124"/>
    </location>
</feature>
<dbReference type="CDD" id="cd08349">
    <property type="entry name" value="BLMA_like"/>
    <property type="match status" value="1"/>
</dbReference>
<dbReference type="EMBL" id="SDPU01000021">
    <property type="protein sequence ID" value="RYU12508.1"/>
    <property type="molecule type" value="Genomic_DNA"/>
</dbReference>
<dbReference type="OrthoDB" id="6624781at2"/>
<dbReference type="GO" id="GO:0046677">
    <property type="term" value="P:response to antibiotic"/>
    <property type="evidence" value="ECO:0007669"/>
    <property type="project" value="UniProtKB-KW"/>
</dbReference>
<sequence>MGDQGARVTERTVPILPSRDLAETLEFWGRLGFESVGEPPETYGYCILRRGDLHLHFYADPGVDPLTTAFSCYAYVDDAQALHDEWARLVDPDPPTGSRIMPPVDTDYGIREFAVVDRSGNLLRVGSFVS</sequence>
<dbReference type="AlphaFoldDB" id="A0A4Q5J449"/>
<evidence type="ECO:0000256" key="1">
    <source>
        <dbReference type="ARBA" id="ARBA00023251"/>
    </source>
</evidence>
<keyword evidence="1" id="KW-0046">Antibiotic resistance</keyword>
<evidence type="ECO:0000259" key="2">
    <source>
        <dbReference type="Pfam" id="PF00903"/>
    </source>
</evidence>
<reference evidence="3 4" key="1">
    <citation type="submission" date="2019-01" db="EMBL/GenBank/DDBJ databases">
        <title>Nocardioides guangzhouensis sp. nov., an actinobacterium isolated from soil.</title>
        <authorList>
            <person name="Fu Y."/>
            <person name="Cai Y."/>
            <person name="Lin Z."/>
            <person name="Chen P."/>
        </authorList>
    </citation>
    <scope>NUCLEOTIDE SEQUENCE [LARGE SCALE GENOMIC DNA]</scope>
    <source>
        <strain evidence="3 4">NBRC 105384</strain>
    </source>
</reference>
<dbReference type="Proteomes" id="UP000291189">
    <property type="component" value="Unassembled WGS sequence"/>
</dbReference>
<evidence type="ECO:0000313" key="4">
    <source>
        <dbReference type="Proteomes" id="UP000291189"/>
    </source>
</evidence>
<dbReference type="Pfam" id="PF00903">
    <property type="entry name" value="Glyoxalase"/>
    <property type="match status" value="1"/>
</dbReference>
<evidence type="ECO:0000313" key="3">
    <source>
        <dbReference type="EMBL" id="RYU12508.1"/>
    </source>
</evidence>
<proteinExistence type="predicted"/>
<keyword evidence="4" id="KW-1185">Reference proteome</keyword>
<dbReference type="Gene3D" id="3.10.180.10">
    <property type="entry name" value="2,3-Dihydroxybiphenyl 1,2-Dioxygenase, domain 1"/>
    <property type="match status" value="1"/>
</dbReference>
<protein>
    <submittedName>
        <fullName evidence="3">VOC family protein</fullName>
    </submittedName>
</protein>
<dbReference type="SUPFAM" id="SSF54593">
    <property type="entry name" value="Glyoxalase/Bleomycin resistance protein/Dihydroxybiphenyl dioxygenase"/>
    <property type="match status" value="1"/>
</dbReference>
<gene>
    <name evidence="3" type="ORF">ETU37_10295</name>
</gene>
<organism evidence="3 4">
    <name type="scientific">Nocardioides iriomotensis</name>
    <dbReference type="NCBI Taxonomy" id="715784"/>
    <lineage>
        <taxon>Bacteria</taxon>
        <taxon>Bacillati</taxon>
        <taxon>Actinomycetota</taxon>
        <taxon>Actinomycetes</taxon>
        <taxon>Propionibacteriales</taxon>
        <taxon>Nocardioidaceae</taxon>
        <taxon>Nocardioides</taxon>
    </lineage>
</organism>
<dbReference type="InterPro" id="IPR000335">
    <property type="entry name" value="Bleomycin-R"/>
</dbReference>